<evidence type="ECO:0000313" key="2">
    <source>
        <dbReference type="EMBL" id="RJF90343.1"/>
    </source>
</evidence>
<name>A0A418WJY4_9SPHN</name>
<feature type="signal peptide" evidence="1">
    <location>
        <begin position="1"/>
        <end position="25"/>
    </location>
</feature>
<evidence type="ECO:0000256" key="1">
    <source>
        <dbReference type="SAM" id="SignalP"/>
    </source>
</evidence>
<evidence type="ECO:0000313" key="3">
    <source>
        <dbReference type="Proteomes" id="UP000286100"/>
    </source>
</evidence>
<comment type="caution">
    <text evidence="2">The sequence shown here is derived from an EMBL/GenBank/DDBJ whole genome shotgun (WGS) entry which is preliminary data.</text>
</comment>
<protein>
    <submittedName>
        <fullName evidence="2">Uncharacterized protein</fullName>
    </submittedName>
</protein>
<reference evidence="2 3" key="1">
    <citation type="submission" date="2018-09" db="EMBL/GenBank/DDBJ databases">
        <authorList>
            <person name="Zhu H."/>
        </authorList>
    </citation>
    <scope>NUCLEOTIDE SEQUENCE [LARGE SCALE GENOMIC DNA]</scope>
    <source>
        <strain evidence="2 3">K2R01-6</strain>
    </source>
</reference>
<feature type="chain" id="PRO_5019221575" evidence="1">
    <location>
        <begin position="26"/>
        <end position="67"/>
    </location>
</feature>
<dbReference type="EMBL" id="QYUM01000003">
    <property type="protein sequence ID" value="RJF90343.1"/>
    <property type="molecule type" value="Genomic_DNA"/>
</dbReference>
<keyword evidence="3" id="KW-1185">Reference proteome</keyword>
<accession>A0A418WJY4</accession>
<gene>
    <name evidence="2" type="ORF">D3876_08785</name>
</gene>
<dbReference type="AlphaFoldDB" id="A0A418WJY4"/>
<organism evidence="2 3">
    <name type="scientific">Sphingomonas cavernae</name>
    <dbReference type="NCBI Taxonomy" id="2320861"/>
    <lineage>
        <taxon>Bacteria</taxon>
        <taxon>Pseudomonadati</taxon>
        <taxon>Pseudomonadota</taxon>
        <taxon>Alphaproteobacteria</taxon>
        <taxon>Sphingomonadales</taxon>
        <taxon>Sphingomonadaceae</taxon>
        <taxon>Sphingomonas</taxon>
    </lineage>
</organism>
<keyword evidence="1" id="KW-0732">Signal</keyword>
<sequence length="67" mass="7182">MGRGATLLAAAALVPLGFYAGPAMASRADSATRSTEDCPDRKAQEVEVAKAMKPMISKPKKRRYVLM</sequence>
<dbReference type="Proteomes" id="UP000286100">
    <property type="component" value="Unassembled WGS sequence"/>
</dbReference>
<proteinExistence type="predicted"/>
<dbReference type="RefSeq" id="WP_119761469.1">
    <property type="nucleotide sequence ID" value="NZ_QYUM01000003.1"/>
</dbReference>